<evidence type="ECO:0000313" key="1">
    <source>
        <dbReference type="EMBL" id="CAG7862449.1"/>
    </source>
</evidence>
<sequence>MCISLAKKRTKEDELDIYTIFGEMNSIVYILKIATYIRLLYYLRHISILLLKNVIICHVFNFDRSLLCHFV</sequence>
<name>A0A8D9CTS3_BRACM</name>
<proteinExistence type="predicted"/>
<dbReference type="Gramene" id="A09p29160.2_BraZ1">
    <property type="protein sequence ID" value="A09p29160.2_BraZ1.CDS.1"/>
    <property type="gene ID" value="A09g29160.2_BraZ1"/>
</dbReference>
<protein>
    <submittedName>
        <fullName evidence="1">Uncharacterized protein</fullName>
    </submittedName>
</protein>
<dbReference type="EMBL" id="LS974625">
    <property type="protein sequence ID" value="CAG7862449.1"/>
    <property type="molecule type" value="Genomic_DNA"/>
</dbReference>
<dbReference type="Proteomes" id="UP000694005">
    <property type="component" value="Chromosome A09"/>
</dbReference>
<gene>
    <name evidence="1" type="ORF">BRAPAZ1V2_A09P29160.2</name>
</gene>
<dbReference type="AlphaFoldDB" id="A0A8D9CTS3"/>
<organism evidence="1 2">
    <name type="scientific">Brassica campestris</name>
    <name type="common">Field mustard</name>
    <dbReference type="NCBI Taxonomy" id="3711"/>
    <lineage>
        <taxon>Eukaryota</taxon>
        <taxon>Viridiplantae</taxon>
        <taxon>Streptophyta</taxon>
        <taxon>Embryophyta</taxon>
        <taxon>Tracheophyta</taxon>
        <taxon>Spermatophyta</taxon>
        <taxon>Magnoliopsida</taxon>
        <taxon>eudicotyledons</taxon>
        <taxon>Gunneridae</taxon>
        <taxon>Pentapetalae</taxon>
        <taxon>rosids</taxon>
        <taxon>malvids</taxon>
        <taxon>Brassicales</taxon>
        <taxon>Brassicaceae</taxon>
        <taxon>Brassiceae</taxon>
        <taxon>Brassica</taxon>
    </lineage>
</organism>
<evidence type="ECO:0000313" key="2">
    <source>
        <dbReference type="Proteomes" id="UP000694005"/>
    </source>
</evidence>
<reference evidence="1 2" key="1">
    <citation type="submission" date="2021-07" db="EMBL/GenBank/DDBJ databases">
        <authorList>
            <consortium name="Genoscope - CEA"/>
            <person name="William W."/>
        </authorList>
    </citation>
    <scope>NUCLEOTIDE SEQUENCE [LARGE SCALE GENOMIC DNA]</scope>
</reference>
<accession>A0A8D9CTS3</accession>